<evidence type="ECO:0000256" key="7">
    <source>
        <dbReference type="ARBA" id="ARBA00023163"/>
    </source>
</evidence>
<evidence type="ECO:0000256" key="2">
    <source>
        <dbReference type="ARBA" id="ARBA00022723"/>
    </source>
</evidence>
<dbReference type="RefSeq" id="XP_019735085.1">
    <property type="nucleotide sequence ID" value="XM_019879526.1"/>
</dbReference>
<dbReference type="GO" id="GO:0008327">
    <property type="term" value="F:methyl-CpG binding"/>
    <property type="evidence" value="ECO:0007669"/>
    <property type="project" value="TreeGrafter"/>
</dbReference>
<dbReference type="GeneID" id="109521594"/>
<dbReference type="GO" id="GO:0006346">
    <property type="term" value="P:DNA methylation-dependent constitutive heterochromatin formation"/>
    <property type="evidence" value="ECO:0007669"/>
    <property type="project" value="TreeGrafter"/>
</dbReference>
<dbReference type="GO" id="GO:0005654">
    <property type="term" value="C:nucleoplasm"/>
    <property type="evidence" value="ECO:0007669"/>
    <property type="project" value="UniProtKB-ARBA"/>
</dbReference>
<keyword evidence="5" id="KW-0805">Transcription regulation</keyword>
<dbReference type="OMA" id="NPQPLNH"/>
<evidence type="ECO:0000256" key="6">
    <source>
        <dbReference type="ARBA" id="ARBA00023125"/>
    </source>
</evidence>
<accession>A0A3Q2YW61</accession>
<protein>
    <submittedName>
        <fullName evidence="13">Methyl-CpG binding domain protein 1b</fullName>
    </submittedName>
</protein>
<reference evidence="13" key="2">
    <citation type="submission" date="2025-09" db="UniProtKB">
        <authorList>
            <consortium name="Ensembl"/>
        </authorList>
    </citation>
    <scope>IDENTIFICATION</scope>
</reference>
<keyword evidence="4" id="KW-0862">Zinc</keyword>
<keyword evidence="7" id="KW-0804">Transcription</keyword>
<proteinExistence type="predicted"/>
<name>A0A3Q2YW61_HIPCM</name>
<feature type="compositionally biased region" description="Basic and acidic residues" evidence="10">
    <location>
        <begin position="205"/>
        <end position="227"/>
    </location>
</feature>
<dbReference type="Proteomes" id="UP000264820">
    <property type="component" value="Unplaced"/>
</dbReference>
<feature type="region of interest" description="Disordered" evidence="10">
    <location>
        <begin position="577"/>
        <end position="612"/>
    </location>
</feature>
<feature type="region of interest" description="Disordered" evidence="10">
    <location>
        <begin position="495"/>
        <end position="521"/>
    </location>
</feature>
<dbReference type="PROSITE" id="PS51058">
    <property type="entry name" value="ZF_CXXC"/>
    <property type="match status" value="2"/>
</dbReference>
<evidence type="ECO:0000313" key="14">
    <source>
        <dbReference type="Proteomes" id="UP000264820"/>
    </source>
</evidence>
<keyword evidence="8" id="KW-0539">Nucleus</keyword>
<dbReference type="InterPro" id="IPR016177">
    <property type="entry name" value="DNA-bd_dom_sf"/>
</dbReference>
<dbReference type="PANTHER" id="PTHR12396">
    <property type="entry name" value="METHYL-CPG BINDING PROTEIN, MBD"/>
    <property type="match status" value="1"/>
</dbReference>
<sequence length="778" mass="87924">MDGKGLQPPGNEPVDGDVGQSAEKTSEVGEAHKPDTSVSSMPDQVGGAHGEENETQEVKPPVGCPPTDWLEPLEDDEQGEDDEESLAGESERSHAIRGSESANKTLSRIVRTRRKRTHPDEGWFDFPELGEGWKRKEVIRQSGSSIGQMDVYYLSPEGYRVRSRVELMTLLLGVQDISNFDYKAGKFHNGEIKQTRGRRKRKTRERSSSESSWVDKGESAESPEFHPKRPSNNWAKSFLSNDTISQIASKEPVVPSIKIKLHLPSISKPHLSIKGQPGPDDKTLLCSKCGMSFIGTWYDRQRKRPSCPSCWASKTIEHPMIRLRKWIPCGQCVGCHMTVNCGQCANCKSPENRKRICRMRKCLCPIRKSSETESVLPNMPENDVPELLDDSASLQEEPMDSQLPELKSSENENFSSNMDFDDDDDYSTDDDDDWHRKRKRRACGECNACLCRKDCGTCDFCVDKPKFGGSNKKRQKCRLRQCQRQAMRHLLPFQMSQGAYRSDDPSLPGRPRPHYTYSRKTNLKRSKLPPGCWDFSDEDDDFQDIGWSSEPSSSNTNDINLMDKSKQLNRSILEDQEMAKRGGHQSNNKVSREQQNERNEVESQLETDCPRPVEEEDHELPMITQIFSLAANPVEAAEDSDNQLVNLLTSLRCTSLPILWYAVMAKGPQIQLVQCSKQSNMSDTIVLIDPGCFYQVTVQKQPLLPTHSLYRKFPQKLTSSTEVVSLLLGLEKYALCQGLPPKEPLSSHAPITLERASTCEFLVKKNVDVCFYCKLLCN</sequence>
<dbReference type="CDD" id="cd01396">
    <property type="entry name" value="MeCP2_MBD"/>
    <property type="match status" value="1"/>
</dbReference>
<dbReference type="GO" id="GO:0000122">
    <property type="term" value="P:negative regulation of transcription by RNA polymerase II"/>
    <property type="evidence" value="ECO:0007669"/>
    <property type="project" value="TreeGrafter"/>
</dbReference>
<dbReference type="KEGG" id="hcq:109521594"/>
<dbReference type="STRING" id="109280.ENSHCOP00000022344"/>
<feature type="region of interest" description="Disordered" evidence="10">
    <location>
        <begin position="1"/>
        <end position="103"/>
    </location>
</feature>
<dbReference type="OrthoDB" id="10072024at2759"/>
<dbReference type="Gene3D" id="3.30.890.10">
    <property type="entry name" value="Methyl-cpg-binding Protein 2, Chain A"/>
    <property type="match status" value="1"/>
</dbReference>
<feature type="region of interest" description="Disordered" evidence="10">
    <location>
        <begin position="396"/>
        <end position="433"/>
    </location>
</feature>
<dbReference type="GO" id="GO:0008270">
    <property type="term" value="F:zinc ion binding"/>
    <property type="evidence" value="ECO:0007669"/>
    <property type="project" value="UniProtKB-KW"/>
</dbReference>
<feature type="region of interest" description="Disordered" evidence="10">
    <location>
        <begin position="191"/>
        <end position="232"/>
    </location>
</feature>
<evidence type="ECO:0000313" key="13">
    <source>
        <dbReference type="Ensembl" id="ENSHCOP00000022344.1"/>
    </source>
</evidence>
<feature type="compositionally biased region" description="Acidic residues" evidence="10">
    <location>
        <begin position="419"/>
        <end position="432"/>
    </location>
</feature>
<evidence type="ECO:0000256" key="8">
    <source>
        <dbReference type="ARBA" id="ARBA00023242"/>
    </source>
</evidence>
<evidence type="ECO:0000256" key="4">
    <source>
        <dbReference type="ARBA" id="ARBA00022833"/>
    </source>
</evidence>
<keyword evidence="6" id="KW-0238">DNA-binding</keyword>
<keyword evidence="2" id="KW-0479">Metal-binding</keyword>
<feature type="compositionally biased region" description="Basic residues" evidence="10">
    <location>
        <begin position="195"/>
        <end position="204"/>
    </location>
</feature>
<keyword evidence="14" id="KW-1185">Reference proteome</keyword>
<dbReference type="PROSITE" id="PS50982">
    <property type="entry name" value="MBD"/>
    <property type="match status" value="1"/>
</dbReference>
<dbReference type="InterPro" id="IPR002857">
    <property type="entry name" value="Znf_CXXC"/>
</dbReference>
<dbReference type="GeneTree" id="ENSGT00950000183005"/>
<feature type="compositionally biased region" description="Basic and acidic residues" evidence="10">
    <location>
        <begin position="24"/>
        <end position="35"/>
    </location>
</feature>
<evidence type="ECO:0000256" key="9">
    <source>
        <dbReference type="PROSITE-ProRule" id="PRU00509"/>
    </source>
</evidence>
<feature type="domain" description="MBD" evidence="11">
    <location>
        <begin position="119"/>
        <end position="187"/>
    </location>
</feature>
<evidence type="ECO:0000256" key="1">
    <source>
        <dbReference type="ARBA" id="ARBA00004123"/>
    </source>
</evidence>
<feature type="domain" description="CXXC-type" evidence="12">
    <location>
        <begin position="436"/>
        <end position="483"/>
    </location>
</feature>
<evidence type="ECO:0000256" key="3">
    <source>
        <dbReference type="ARBA" id="ARBA00022771"/>
    </source>
</evidence>
<dbReference type="InterPro" id="IPR001739">
    <property type="entry name" value="Methyl_CpG_DNA-bd"/>
</dbReference>
<evidence type="ECO:0000256" key="10">
    <source>
        <dbReference type="SAM" id="MobiDB-lite"/>
    </source>
</evidence>
<dbReference type="Pfam" id="PF01429">
    <property type="entry name" value="MBD"/>
    <property type="match status" value="1"/>
</dbReference>
<dbReference type="SMART" id="SM00391">
    <property type="entry name" value="MBD"/>
    <property type="match status" value="1"/>
</dbReference>
<evidence type="ECO:0000259" key="12">
    <source>
        <dbReference type="PROSITE" id="PS51058"/>
    </source>
</evidence>
<dbReference type="RefSeq" id="XP_019735084.1">
    <property type="nucleotide sequence ID" value="XM_019879525.1"/>
</dbReference>
<dbReference type="Pfam" id="PF02008">
    <property type="entry name" value="zf-CXXC"/>
    <property type="match status" value="2"/>
</dbReference>
<reference evidence="13" key="1">
    <citation type="submission" date="2025-08" db="UniProtKB">
        <authorList>
            <consortium name="Ensembl"/>
        </authorList>
    </citation>
    <scope>IDENTIFICATION</scope>
</reference>
<feature type="compositionally biased region" description="Acidic residues" evidence="10">
    <location>
        <begin position="71"/>
        <end position="86"/>
    </location>
</feature>
<dbReference type="CTD" id="334386"/>
<dbReference type="RefSeq" id="XP_019735083.1">
    <property type="nucleotide sequence ID" value="XM_019879524.1"/>
</dbReference>
<evidence type="ECO:0000256" key="5">
    <source>
        <dbReference type="ARBA" id="ARBA00023015"/>
    </source>
</evidence>
<organism evidence="13 14">
    <name type="scientific">Hippocampus comes</name>
    <name type="common">Tiger tail seahorse</name>
    <dbReference type="NCBI Taxonomy" id="109280"/>
    <lineage>
        <taxon>Eukaryota</taxon>
        <taxon>Metazoa</taxon>
        <taxon>Chordata</taxon>
        <taxon>Craniata</taxon>
        <taxon>Vertebrata</taxon>
        <taxon>Euteleostomi</taxon>
        <taxon>Actinopterygii</taxon>
        <taxon>Neopterygii</taxon>
        <taxon>Teleostei</taxon>
        <taxon>Neoteleostei</taxon>
        <taxon>Acanthomorphata</taxon>
        <taxon>Syngnathiaria</taxon>
        <taxon>Syngnathiformes</taxon>
        <taxon>Syngnathoidei</taxon>
        <taxon>Syngnathidae</taxon>
        <taxon>Hippocampus</taxon>
    </lineage>
</organism>
<feature type="domain" description="CXXC-type" evidence="12">
    <location>
        <begin position="321"/>
        <end position="363"/>
    </location>
</feature>
<dbReference type="SUPFAM" id="SSF54171">
    <property type="entry name" value="DNA-binding domain"/>
    <property type="match status" value="1"/>
</dbReference>
<dbReference type="PANTHER" id="PTHR12396:SF57">
    <property type="entry name" value="METHYL-CPG-BINDING DOMAIN PROTEIN 1"/>
    <property type="match status" value="1"/>
</dbReference>
<feature type="compositionally biased region" description="Basic and acidic residues" evidence="10">
    <location>
        <begin position="590"/>
        <end position="601"/>
    </location>
</feature>
<dbReference type="AlphaFoldDB" id="A0A3Q2YW61"/>
<evidence type="ECO:0000259" key="11">
    <source>
        <dbReference type="PROSITE" id="PS50982"/>
    </source>
</evidence>
<keyword evidence="3 9" id="KW-0863">Zinc-finger</keyword>
<comment type="subcellular location">
    <subcellularLocation>
        <location evidence="1">Nucleus</location>
    </subcellularLocation>
</comment>
<dbReference type="Ensembl" id="ENSHCOT00000001300.1">
    <property type="protein sequence ID" value="ENSHCOP00000022344.1"/>
    <property type="gene ID" value="ENSHCOG00000009952.1"/>
</dbReference>